<dbReference type="GO" id="GO:0015074">
    <property type="term" value="P:DNA integration"/>
    <property type="evidence" value="ECO:0007669"/>
    <property type="project" value="UniProtKB-KW"/>
</dbReference>
<evidence type="ECO:0000313" key="8">
    <source>
        <dbReference type="EMBL" id="WOO39664.1"/>
    </source>
</evidence>
<dbReference type="PANTHER" id="PTHR30629">
    <property type="entry name" value="PROPHAGE INTEGRASE"/>
    <property type="match status" value="1"/>
</dbReference>
<dbReference type="InterPro" id="IPR010998">
    <property type="entry name" value="Integrase_recombinase_N"/>
</dbReference>
<dbReference type="RefSeq" id="WP_317831639.1">
    <property type="nucleotide sequence ID" value="NZ_CP136920.1"/>
</dbReference>
<feature type="domain" description="Core-binding (CB)" evidence="7">
    <location>
        <begin position="46"/>
        <end position="125"/>
    </location>
</feature>
<dbReference type="EMBL" id="CP136920">
    <property type="protein sequence ID" value="WOO39664.1"/>
    <property type="molecule type" value="Genomic_DNA"/>
</dbReference>
<evidence type="ECO:0000259" key="7">
    <source>
        <dbReference type="PROSITE" id="PS51900"/>
    </source>
</evidence>
<dbReference type="KEGG" id="puo:RZN69_13655"/>
<sequence>MPKRESSIERQDIRQAKKLLEDTGLTLTDAARLALKVLPRKTANSPTFEDAFEPFIRHCMRKRLKSATLSYYENCLSRINEAYGDRRLSEVSRSDWKTYLEQSELSPGNAKARLRTARALYSWALNENPPLVDSNPLTGLKLNIRTPKHEIEFLSVDDAKKIMENAGKHKAAFALMLFAGIRPEEISARSNQDRLLWENIQFDEKIIRIPGSVSKTGKPRLLEHLPDNLWSWLEEGQTGSISNVSSSAVTNAAQFAGGFLKRQGDKKQVRIRPWPFDGMRHSFATYHIAFHNDPGRTSLILGHEGKTALLHNNYRGLATKAEAELYFSMKNIIINY</sequence>
<dbReference type="PROSITE" id="PS51898">
    <property type="entry name" value="TYR_RECOMBINASE"/>
    <property type="match status" value="1"/>
</dbReference>
<dbReference type="GO" id="GO:0006310">
    <property type="term" value="P:DNA recombination"/>
    <property type="evidence" value="ECO:0007669"/>
    <property type="project" value="UniProtKB-KW"/>
</dbReference>
<evidence type="ECO:0000256" key="5">
    <source>
        <dbReference type="PROSITE-ProRule" id="PRU01248"/>
    </source>
</evidence>
<dbReference type="AlphaFoldDB" id="A0AAQ3LCX8"/>
<keyword evidence="2" id="KW-0229">DNA integration</keyword>
<accession>A0AAQ3LCX8</accession>
<proteinExistence type="inferred from homology"/>
<dbReference type="GO" id="GO:0003677">
    <property type="term" value="F:DNA binding"/>
    <property type="evidence" value="ECO:0007669"/>
    <property type="project" value="UniProtKB-UniRule"/>
</dbReference>
<dbReference type="PANTHER" id="PTHR30629:SF2">
    <property type="entry name" value="PROPHAGE INTEGRASE INTS-RELATED"/>
    <property type="match status" value="1"/>
</dbReference>
<dbReference type="InterPro" id="IPR002104">
    <property type="entry name" value="Integrase_catalytic"/>
</dbReference>
<protein>
    <submittedName>
        <fullName evidence="8">Site-specific integrase</fullName>
    </submittedName>
</protein>
<dbReference type="CDD" id="cd00397">
    <property type="entry name" value="DNA_BRE_C"/>
    <property type="match status" value="1"/>
</dbReference>
<evidence type="ECO:0000256" key="4">
    <source>
        <dbReference type="ARBA" id="ARBA00023172"/>
    </source>
</evidence>
<name>A0AAQ3LCX8_9BACT</name>
<keyword evidence="4" id="KW-0233">DNA recombination</keyword>
<dbReference type="SUPFAM" id="SSF56349">
    <property type="entry name" value="DNA breaking-rejoining enzymes"/>
    <property type="match status" value="1"/>
</dbReference>
<dbReference type="PROSITE" id="PS51900">
    <property type="entry name" value="CB"/>
    <property type="match status" value="1"/>
</dbReference>
<reference evidence="8 9" key="1">
    <citation type="submission" date="2023-10" db="EMBL/GenBank/DDBJ databases">
        <title>Rubellicoccus peritrichatus gen. nov., sp. nov., isolated from an algae of coral reef tank.</title>
        <authorList>
            <person name="Luo J."/>
        </authorList>
    </citation>
    <scope>NUCLEOTIDE SEQUENCE [LARGE SCALE GENOMIC DNA]</scope>
    <source>
        <strain evidence="8 9">CR14</strain>
    </source>
</reference>
<evidence type="ECO:0000256" key="2">
    <source>
        <dbReference type="ARBA" id="ARBA00022908"/>
    </source>
</evidence>
<dbReference type="Gene3D" id="1.10.150.130">
    <property type="match status" value="1"/>
</dbReference>
<evidence type="ECO:0000259" key="6">
    <source>
        <dbReference type="PROSITE" id="PS51898"/>
    </source>
</evidence>
<gene>
    <name evidence="8" type="ORF">RZN69_13655</name>
</gene>
<organism evidence="8 9">
    <name type="scientific">Rubellicoccus peritrichatus</name>
    <dbReference type="NCBI Taxonomy" id="3080537"/>
    <lineage>
        <taxon>Bacteria</taxon>
        <taxon>Pseudomonadati</taxon>
        <taxon>Verrucomicrobiota</taxon>
        <taxon>Opitutia</taxon>
        <taxon>Puniceicoccales</taxon>
        <taxon>Cerasicoccaceae</taxon>
        <taxon>Rubellicoccus</taxon>
    </lineage>
</organism>
<dbReference type="InterPro" id="IPR013762">
    <property type="entry name" value="Integrase-like_cat_sf"/>
</dbReference>
<keyword evidence="9" id="KW-1185">Reference proteome</keyword>
<evidence type="ECO:0000256" key="3">
    <source>
        <dbReference type="ARBA" id="ARBA00023125"/>
    </source>
</evidence>
<feature type="domain" description="Tyr recombinase" evidence="6">
    <location>
        <begin position="149"/>
        <end position="327"/>
    </location>
</feature>
<keyword evidence="3 5" id="KW-0238">DNA-binding</keyword>
<dbReference type="InterPro" id="IPR050808">
    <property type="entry name" value="Phage_Integrase"/>
</dbReference>
<dbReference type="InterPro" id="IPR044068">
    <property type="entry name" value="CB"/>
</dbReference>
<dbReference type="Proteomes" id="UP001304300">
    <property type="component" value="Chromosome"/>
</dbReference>
<evidence type="ECO:0000256" key="1">
    <source>
        <dbReference type="ARBA" id="ARBA00008857"/>
    </source>
</evidence>
<dbReference type="Gene3D" id="1.10.443.10">
    <property type="entry name" value="Intergrase catalytic core"/>
    <property type="match status" value="1"/>
</dbReference>
<evidence type="ECO:0000313" key="9">
    <source>
        <dbReference type="Proteomes" id="UP001304300"/>
    </source>
</evidence>
<dbReference type="InterPro" id="IPR011010">
    <property type="entry name" value="DNA_brk_join_enz"/>
</dbReference>
<comment type="similarity">
    <text evidence="1">Belongs to the 'phage' integrase family.</text>
</comment>